<evidence type="ECO:0000256" key="4">
    <source>
        <dbReference type="ARBA" id="ARBA00023098"/>
    </source>
</evidence>
<keyword evidence="2" id="KW-0808">Transferase</keyword>
<proteinExistence type="inferred from homology"/>
<dbReference type="GO" id="GO:0005737">
    <property type="term" value="C:cytoplasm"/>
    <property type="evidence" value="ECO:0007669"/>
    <property type="project" value="TreeGrafter"/>
</dbReference>
<feature type="non-terminal residue" evidence="6">
    <location>
        <position position="118"/>
    </location>
</feature>
<dbReference type="InterPro" id="IPR051496">
    <property type="entry name" value="H-rev107_PLA/AT"/>
</dbReference>
<evidence type="ECO:0000256" key="2">
    <source>
        <dbReference type="ARBA" id="ARBA00022679"/>
    </source>
</evidence>
<dbReference type="Gene3D" id="3.90.1720.10">
    <property type="entry name" value="endopeptidase domain like (from Nostoc punctiforme)"/>
    <property type="match status" value="1"/>
</dbReference>
<dbReference type="PANTHER" id="PTHR13943:SF77">
    <property type="entry name" value="LRAT DOMAIN-CONTAINING PROTEIN"/>
    <property type="match status" value="1"/>
</dbReference>
<dbReference type="InterPro" id="IPR007053">
    <property type="entry name" value="LRAT_dom"/>
</dbReference>
<dbReference type="Pfam" id="PF04970">
    <property type="entry name" value="LRAT"/>
    <property type="match status" value="1"/>
</dbReference>
<accession>A0A7K6H8K0</accession>
<dbReference type="EMBL" id="VZRP01021840">
    <property type="protein sequence ID" value="NWV71722.1"/>
    <property type="molecule type" value="Genomic_DNA"/>
</dbReference>
<feature type="domain" description="LRAT" evidence="5">
    <location>
        <begin position="1"/>
        <end position="114"/>
    </location>
</feature>
<keyword evidence="7" id="KW-1185">Reference proteome</keyword>
<sequence>LIEIKRQGYQHWALCVGDGYVIHVTAAGKAAGKTPHTSGSRRAWVKKEPLKEVVENDEWYVFNKYDWYHVPFPVEEIVRRAEHWIDKGVPYRLLLRNCEHFVTTLRYGDAISFQVSAP</sequence>
<comment type="caution">
    <text evidence="6">The sequence shown here is derived from an EMBL/GenBank/DDBJ whole genome shotgun (WGS) entry which is preliminary data.</text>
</comment>
<keyword evidence="3" id="KW-0378">Hydrolase</keyword>
<dbReference type="AlphaFoldDB" id="A0A7K6H8K0"/>
<evidence type="ECO:0000256" key="3">
    <source>
        <dbReference type="ARBA" id="ARBA00022801"/>
    </source>
</evidence>
<comment type="similarity">
    <text evidence="1">Belongs to the H-rev107 family.</text>
</comment>
<dbReference type="GO" id="GO:0070292">
    <property type="term" value="P:N-acylphosphatidylethanolamine metabolic process"/>
    <property type="evidence" value="ECO:0007669"/>
    <property type="project" value="TreeGrafter"/>
</dbReference>
<protein>
    <submittedName>
        <fullName evidence="6">HRSL1 enzyme</fullName>
    </submittedName>
</protein>
<feature type="non-terminal residue" evidence="6">
    <location>
        <position position="1"/>
    </location>
</feature>
<gene>
    <name evidence="6" type="primary">Hrasls_1</name>
    <name evidence="6" type="ORF">MALELE_R15357</name>
</gene>
<evidence type="ECO:0000256" key="1">
    <source>
        <dbReference type="ARBA" id="ARBA00007824"/>
    </source>
</evidence>
<evidence type="ECO:0000313" key="7">
    <source>
        <dbReference type="Proteomes" id="UP000564407"/>
    </source>
</evidence>
<keyword evidence="4" id="KW-0443">Lipid metabolism</keyword>
<organism evidence="6 7">
    <name type="scientific">Malurus elegans</name>
    <name type="common">Red-winged fairywren</name>
    <dbReference type="NCBI Taxonomy" id="720584"/>
    <lineage>
        <taxon>Eukaryota</taxon>
        <taxon>Metazoa</taxon>
        <taxon>Chordata</taxon>
        <taxon>Craniata</taxon>
        <taxon>Vertebrata</taxon>
        <taxon>Euteleostomi</taxon>
        <taxon>Archelosauria</taxon>
        <taxon>Archosauria</taxon>
        <taxon>Dinosauria</taxon>
        <taxon>Saurischia</taxon>
        <taxon>Theropoda</taxon>
        <taxon>Coelurosauria</taxon>
        <taxon>Aves</taxon>
        <taxon>Neognathae</taxon>
        <taxon>Neoaves</taxon>
        <taxon>Telluraves</taxon>
        <taxon>Australaves</taxon>
        <taxon>Passeriformes</taxon>
        <taxon>Meliphagoidea</taxon>
        <taxon>Maluridae</taxon>
        <taxon>Malurus</taxon>
    </lineage>
</organism>
<evidence type="ECO:0000259" key="5">
    <source>
        <dbReference type="PROSITE" id="PS51934"/>
    </source>
</evidence>
<dbReference type="GO" id="GO:0016410">
    <property type="term" value="F:N-acyltransferase activity"/>
    <property type="evidence" value="ECO:0007669"/>
    <property type="project" value="TreeGrafter"/>
</dbReference>
<name>A0A7K6H8K0_9PASS</name>
<reference evidence="6 7" key="1">
    <citation type="submission" date="2019-09" db="EMBL/GenBank/DDBJ databases">
        <title>Bird 10,000 Genomes (B10K) Project - Family phase.</title>
        <authorList>
            <person name="Zhang G."/>
        </authorList>
    </citation>
    <scope>NUCLEOTIDE SEQUENCE [LARGE SCALE GENOMIC DNA]</scope>
    <source>
        <strain evidence="6">B10K-DU-029-44</strain>
        <tissue evidence="6">Heart</tissue>
    </source>
</reference>
<evidence type="ECO:0000313" key="6">
    <source>
        <dbReference type="EMBL" id="NWV71722.1"/>
    </source>
</evidence>
<dbReference type="PROSITE" id="PS51934">
    <property type="entry name" value="LRAT"/>
    <property type="match status" value="1"/>
</dbReference>
<dbReference type="GO" id="GO:0004623">
    <property type="term" value="F:phospholipase A2 activity"/>
    <property type="evidence" value="ECO:0007669"/>
    <property type="project" value="TreeGrafter"/>
</dbReference>
<dbReference type="PANTHER" id="PTHR13943">
    <property type="entry name" value="HRAS-LIKE SUPPRESSOR - RELATED"/>
    <property type="match status" value="1"/>
</dbReference>
<dbReference type="GO" id="GO:0008970">
    <property type="term" value="F:phospholipase A1 activity"/>
    <property type="evidence" value="ECO:0007669"/>
    <property type="project" value="TreeGrafter"/>
</dbReference>
<dbReference type="Proteomes" id="UP000564407">
    <property type="component" value="Unassembled WGS sequence"/>
</dbReference>